<feature type="transmembrane region" description="Helical" evidence="6">
    <location>
        <begin position="185"/>
        <end position="203"/>
    </location>
</feature>
<evidence type="ECO:0000313" key="7">
    <source>
        <dbReference type="EMBL" id="WNL33950.1"/>
    </source>
</evidence>
<evidence type="ECO:0000256" key="4">
    <source>
        <dbReference type="ARBA" id="ARBA00022989"/>
    </source>
</evidence>
<dbReference type="GO" id="GO:0005886">
    <property type="term" value="C:plasma membrane"/>
    <property type="evidence" value="ECO:0007669"/>
    <property type="project" value="UniProtKB-SubCell"/>
</dbReference>
<evidence type="ECO:0000256" key="2">
    <source>
        <dbReference type="ARBA" id="ARBA00022475"/>
    </source>
</evidence>
<feature type="transmembrane region" description="Helical" evidence="6">
    <location>
        <begin position="160"/>
        <end position="179"/>
    </location>
</feature>
<dbReference type="InterPro" id="IPR050833">
    <property type="entry name" value="Poly_Biosynth_Transport"/>
</dbReference>
<keyword evidence="4 6" id="KW-1133">Transmembrane helix</keyword>
<dbReference type="Proteomes" id="UP001305220">
    <property type="component" value="Chromosome"/>
</dbReference>
<feature type="transmembrane region" description="Helical" evidence="6">
    <location>
        <begin position="78"/>
        <end position="103"/>
    </location>
</feature>
<keyword evidence="5 6" id="KW-0472">Membrane</keyword>
<name>A0AA96DTJ8_9BACT</name>
<comment type="subcellular location">
    <subcellularLocation>
        <location evidence="1">Cell membrane</location>
        <topology evidence="1">Multi-pass membrane protein</topology>
    </subcellularLocation>
</comment>
<gene>
    <name evidence="7" type="ORF">RMP68_10675</name>
</gene>
<accession>A0AA96DTJ8</accession>
<evidence type="ECO:0000256" key="5">
    <source>
        <dbReference type="ARBA" id="ARBA00023136"/>
    </source>
</evidence>
<feature type="transmembrane region" description="Helical" evidence="6">
    <location>
        <begin position="331"/>
        <end position="353"/>
    </location>
</feature>
<keyword evidence="3 6" id="KW-0812">Transmembrane</keyword>
<feature type="transmembrane region" description="Helical" evidence="6">
    <location>
        <begin position="253"/>
        <end position="278"/>
    </location>
</feature>
<feature type="transmembrane region" description="Helical" evidence="6">
    <location>
        <begin position="360"/>
        <end position="379"/>
    </location>
</feature>
<dbReference type="RefSeq" id="WP_390870972.1">
    <property type="nucleotide sequence ID" value="NZ_CP128652.1"/>
</dbReference>
<keyword evidence="2" id="KW-1003">Cell membrane</keyword>
<feature type="transmembrane region" description="Helical" evidence="6">
    <location>
        <begin position="45"/>
        <end position="66"/>
    </location>
</feature>
<evidence type="ECO:0000256" key="1">
    <source>
        <dbReference type="ARBA" id="ARBA00004651"/>
    </source>
</evidence>
<organism evidence="7">
    <name type="scientific">Arcobacter cryaerophilus gv. pseudocryaerophilus</name>
    <dbReference type="NCBI Taxonomy" id="2933791"/>
    <lineage>
        <taxon>Bacteria</taxon>
        <taxon>Pseudomonadati</taxon>
        <taxon>Campylobacterota</taxon>
        <taxon>Epsilonproteobacteria</taxon>
        <taxon>Campylobacterales</taxon>
        <taxon>Arcobacteraceae</taxon>
        <taxon>Aliarcobacter</taxon>
    </lineage>
</organism>
<feature type="transmembrane region" description="Helical" evidence="6">
    <location>
        <begin position="290"/>
        <end position="311"/>
    </location>
</feature>
<proteinExistence type="predicted"/>
<dbReference type="EMBL" id="CP134856">
    <property type="protein sequence ID" value="WNL33950.1"/>
    <property type="molecule type" value="Genomic_DNA"/>
</dbReference>
<evidence type="ECO:0000256" key="3">
    <source>
        <dbReference type="ARBA" id="ARBA00022692"/>
    </source>
</evidence>
<dbReference type="PANTHER" id="PTHR30250">
    <property type="entry name" value="PST FAMILY PREDICTED COLANIC ACID TRANSPORTER"/>
    <property type="match status" value="1"/>
</dbReference>
<dbReference type="AlphaFoldDB" id="A0AA96DTJ8"/>
<feature type="transmembrane region" description="Helical" evidence="6">
    <location>
        <begin position="115"/>
        <end position="139"/>
    </location>
</feature>
<protein>
    <submittedName>
        <fullName evidence="7">Oligosaccharide flippase family protein</fullName>
    </submittedName>
</protein>
<dbReference type="Pfam" id="PF13440">
    <property type="entry name" value="Polysacc_synt_3"/>
    <property type="match status" value="1"/>
</dbReference>
<evidence type="ECO:0000256" key="6">
    <source>
        <dbReference type="SAM" id="Phobius"/>
    </source>
</evidence>
<dbReference type="PANTHER" id="PTHR30250:SF28">
    <property type="entry name" value="POLYSACCHARIDE BIOSYNTHESIS PROTEIN"/>
    <property type="match status" value="1"/>
</dbReference>
<sequence>MLKKIKSDFSKNLIILLIGASLSQLIPILASIILTRMYTPEDFGIFALFTTITIIISSISTGRYELAIMLPKKNIDALYIFVVSIMIVILVSFILFVIVIFFGENILNLFERIDLFIFLYLIPIMVLIMGFYQSILLLLNRNKSYKNISQSKIVHQLFMALFQIILGLLGFINSLSLVIGSFFGQLFAVILLMKNNIFNFKYIKKLNKERLKLNISRYSNFPKYSMPMAFLNSLSVNIFIYILPVLFNTSLLGFYFLAQKFVSAPLSLIVNSFGSIFYQEISKRENKLDLYLISFFSNLLLGSLILSPIFFYGQEIFAYIFGEEWSEAGNIAEIICPLVLSSFAVGSVSNIFSAIQKNEIVFYWQLIYLIIFSILIYYLQYDFIFMLEVTTYFGSIMYFILAIIGYKLLIKMDR</sequence>
<feature type="transmembrane region" description="Helical" evidence="6">
    <location>
        <begin position="12"/>
        <end position="33"/>
    </location>
</feature>
<feature type="transmembrane region" description="Helical" evidence="6">
    <location>
        <begin position="391"/>
        <end position="410"/>
    </location>
</feature>
<reference evidence="7" key="1">
    <citation type="submission" date="2023-09" db="EMBL/GenBank/DDBJ databases">
        <title>Arcobacter tbilisiensis sp. nov. isolated from chicken meat in Tbilisi, Georgia.</title>
        <authorList>
            <person name="Matthias R."/>
            <person name="Zautner A.E."/>
        </authorList>
    </citation>
    <scope>NUCLEOTIDE SEQUENCE</scope>
    <source>
        <strain evidence="7">LEO 62</strain>
    </source>
</reference>
<feature type="transmembrane region" description="Helical" evidence="6">
    <location>
        <begin position="224"/>
        <end position="247"/>
    </location>
</feature>